<evidence type="ECO:0000313" key="4">
    <source>
        <dbReference type="EMBL" id="MBC2178247.1"/>
    </source>
</evidence>
<name>A0A7X0Z9M1_9LIST</name>
<dbReference type="RefSeq" id="WP_185416935.1">
    <property type="nucleotide sequence ID" value="NZ_JAARYD010000011.1"/>
</dbReference>
<evidence type="ECO:0000313" key="7">
    <source>
        <dbReference type="Proteomes" id="UP000541735"/>
    </source>
</evidence>
<dbReference type="EMBL" id="JAARZT010000011">
    <property type="protein sequence ID" value="MBC2292990.1"/>
    <property type="molecule type" value="Genomic_DNA"/>
</dbReference>
<evidence type="ECO:0000313" key="6">
    <source>
        <dbReference type="Proteomes" id="UP000533953"/>
    </source>
</evidence>
<dbReference type="Proteomes" id="UP000543005">
    <property type="component" value="Unassembled WGS sequence"/>
</dbReference>
<protein>
    <submittedName>
        <fullName evidence="4">Conjugal transfer protein</fullName>
    </submittedName>
</protein>
<evidence type="ECO:0000313" key="8">
    <source>
        <dbReference type="Proteomes" id="UP000543005"/>
    </source>
</evidence>
<comment type="caution">
    <text evidence="4">The sequence shown here is derived from an EMBL/GenBank/DDBJ whole genome shotgun (WGS) entry which is preliminary data.</text>
</comment>
<dbReference type="EMBL" id="JAARYD010000012">
    <property type="protein sequence ID" value="MBC2178247.1"/>
    <property type="molecule type" value="Genomic_DNA"/>
</dbReference>
<dbReference type="Proteomes" id="UP000533953">
    <property type="component" value="Unassembled WGS sequence"/>
</dbReference>
<accession>A0A7X0Z9M1</accession>
<dbReference type="Proteomes" id="UP000541735">
    <property type="component" value="Unassembled WGS sequence"/>
</dbReference>
<dbReference type="AlphaFoldDB" id="A0A7X0Z9M1"/>
<evidence type="ECO:0000313" key="1">
    <source>
        <dbReference type="EMBL" id="MBC1491009.1"/>
    </source>
</evidence>
<sequence length="215" mass="23937">MSKNRIMLVICVVAVLISAIGLYTTAKQVSAYHKLEHEKKVATAAAVQADKTYEARKKKIQQQATDEAQKSNDPLIKAVADHNGAYGVMNTLASAFFKQYYTWKSAEEYRARPSHLENIATTGLLKNQALFDDGKDSTGGDYIANTGVQSSFQSASAYADTDVSAIVKVNFRSWFEDEKENAINATRYYSMQIDPTTQKIKQLNLVFQPANMDEE</sequence>
<dbReference type="EMBL" id="JAASTX010000004">
    <property type="protein sequence ID" value="MBC1491076.1"/>
    <property type="molecule type" value="Genomic_DNA"/>
</dbReference>
<reference evidence="6 7" key="1">
    <citation type="submission" date="2020-03" db="EMBL/GenBank/DDBJ databases">
        <title>Soil Listeria distribution.</title>
        <authorList>
            <person name="Liao J."/>
            <person name="Wiedmann M."/>
        </authorList>
    </citation>
    <scope>NUCLEOTIDE SEQUENCE [LARGE SCALE GENOMIC DNA]</scope>
    <source>
        <strain evidence="5 8">FSL L7-0051</strain>
        <strain evidence="4 7">FSL L7-0259</strain>
        <strain evidence="1 6">FSL L7-1547</strain>
    </source>
</reference>
<proteinExistence type="predicted"/>
<evidence type="ECO:0000313" key="3">
    <source>
        <dbReference type="EMBL" id="MBC2178226.1"/>
    </source>
</evidence>
<dbReference type="EMBL" id="JAASTX010000004">
    <property type="protein sequence ID" value="MBC1491009.1"/>
    <property type="molecule type" value="Genomic_DNA"/>
</dbReference>
<organism evidence="4 7">
    <name type="scientific">Listeria booriae</name>
    <dbReference type="NCBI Taxonomy" id="1552123"/>
    <lineage>
        <taxon>Bacteria</taxon>
        <taxon>Bacillati</taxon>
        <taxon>Bacillota</taxon>
        <taxon>Bacilli</taxon>
        <taxon>Bacillales</taxon>
        <taxon>Listeriaceae</taxon>
        <taxon>Listeria</taxon>
    </lineage>
</organism>
<gene>
    <name evidence="3" type="ORF">HCB27_16480</name>
    <name evidence="4" type="ORF">HCB27_16585</name>
    <name evidence="5" type="ORF">HCC36_07055</name>
    <name evidence="1" type="ORF">HCI99_04140</name>
    <name evidence="2" type="ORF">HCI99_04495</name>
</gene>
<dbReference type="EMBL" id="JAARYD010000011">
    <property type="protein sequence ID" value="MBC2178226.1"/>
    <property type="molecule type" value="Genomic_DNA"/>
</dbReference>
<evidence type="ECO:0000313" key="2">
    <source>
        <dbReference type="EMBL" id="MBC1491076.1"/>
    </source>
</evidence>
<evidence type="ECO:0000313" key="5">
    <source>
        <dbReference type="EMBL" id="MBC2292990.1"/>
    </source>
</evidence>